<evidence type="ECO:0000256" key="5">
    <source>
        <dbReference type="ARBA" id="ARBA00023136"/>
    </source>
</evidence>
<feature type="transmembrane region" description="Helical" evidence="6">
    <location>
        <begin position="795"/>
        <end position="815"/>
    </location>
</feature>
<evidence type="ECO:0000313" key="8">
    <source>
        <dbReference type="EMBL" id="CAH3136949.1"/>
    </source>
</evidence>
<feature type="transmembrane region" description="Helical" evidence="6">
    <location>
        <begin position="902"/>
        <end position="927"/>
    </location>
</feature>
<feature type="domain" description="G-protein coupled receptors family 1 profile" evidence="7">
    <location>
        <begin position="607"/>
        <end position="847"/>
    </location>
</feature>
<accession>A0ABN8P820</accession>
<feature type="non-terminal residue" evidence="8">
    <location>
        <position position="1"/>
    </location>
</feature>
<feature type="transmembrane region" description="Helical" evidence="6">
    <location>
        <begin position="1367"/>
        <end position="1389"/>
    </location>
</feature>
<proteinExistence type="predicted"/>
<comment type="caution">
    <text evidence="8">The sequence shown here is derived from an EMBL/GenBank/DDBJ whole genome shotgun (WGS) entry which is preliminary data.</text>
</comment>
<evidence type="ECO:0000256" key="6">
    <source>
        <dbReference type="SAM" id="Phobius"/>
    </source>
</evidence>
<protein>
    <recommendedName>
        <fullName evidence="7">G-protein coupled receptors family 1 profile domain-containing protein</fullName>
    </recommendedName>
</protein>
<dbReference type="InterPro" id="IPR000276">
    <property type="entry name" value="GPCR_Rhodpsn"/>
</dbReference>
<feature type="transmembrane region" description="Helical" evidence="6">
    <location>
        <begin position="310"/>
        <end position="330"/>
    </location>
</feature>
<evidence type="ECO:0000259" key="7">
    <source>
        <dbReference type="PROSITE" id="PS50262"/>
    </source>
</evidence>
<feature type="transmembrane region" description="Helical" evidence="6">
    <location>
        <begin position="77"/>
        <end position="99"/>
    </location>
</feature>
<feature type="transmembrane region" description="Helical" evidence="6">
    <location>
        <begin position="1223"/>
        <end position="1248"/>
    </location>
</feature>
<feature type="transmembrane region" description="Helical" evidence="6">
    <location>
        <begin position="737"/>
        <end position="761"/>
    </location>
</feature>
<feature type="domain" description="G-protein coupled receptors family 1 profile" evidence="7">
    <location>
        <begin position="1240"/>
        <end position="1475"/>
    </location>
</feature>
<dbReference type="Pfam" id="PF00001">
    <property type="entry name" value="7tm_1"/>
    <property type="match status" value="5"/>
</dbReference>
<evidence type="ECO:0000256" key="4">
    <source>
        <dbReference type="ARBA" id="ARBA00022989"/>
    </source>
</evidence>
<feature type="transmembrane region" description="Helical" evidence="6">
    <location>
        <begin position="430"/>
        <end position="452"/>
    </location>
</feature>
<dbReference type="Proteomes" id="UP001159405">
    <property type="component" value="Unassembled WGS sequence"/>
</dbReference>
<feature type="transmembrane region" description="Helical" evidence="6">
    <location>
        <begin position="590"/>
        <end position="615"/>
    </location>
</feature>
<feature type="transmembrane region" description="Helical" evidence="6">
    <location>
        <begin position="1145"/>
        <end position="1163"/>
    </location>
</feature>
<gene>
    <name evidence="8" type="ORF">PLOB_00038747</name>
</gene>
<feature type="transmembrane region" description="Helical" evidence="6">
    <location>
        <begin position="939"/>
        <end position="964"/>
    </location>
</feature>
<feature type="transmembrane region" description="Helical" evidence="6">
    <location>
        <begin position="190"/>
        <end position="215"/>
    </location>
</feature>
<feature type="transmembrane region" description="Helical" evidence="6">
    <location>
        <begin position="120"/>
        <end position="138"/>
    </location>
</feature>
<feature type="transmembrane region" description="Helical" evidence="6">
    <location>
        <begin position="6"/>
        <end position="25"/>
    </location>
</feature>
<reference evidence="8 9" key="1">
    <citation type="submission" date="2022-05" db="EMBL/GenBank/DDBJ databases">
        <authorList>
            <consortium name="Genoscope - CEA"/>
            <person name="William W."/>
        </authorList>
    </citation>
    <scope>NUCLEOTIDE SEQUENCE [LARGE SCALE GENOMIC DNA]</scope>
</reference>
<feature type="transmembrane region" description="Helical" evidence="6">
    <location>
        <begin position="1298"/>
        <end position="1319"/>
    </location>
</feature>
<dbReference type="CDD" id="cd00637">
    <property type="entry name" value="7tm_classA_rhodopsin-like"/>
    <property type="match status" value="5"/>
</dbReference>
<keyword evidence="4 6" id="KW-1133">Transmembrane helix</keyword>
<evidence type="ECO:0000313" key="9">
    <source>
        <dbReference type="Proteomes" id="UP001159405"/>
    </source>
</evidence>
<feature type="transmembrane region" description="Helical" evidence="6">
    <location>
        <begin position="711"/>
        <end position="731"/>
    </location>
</feature>
<dbReference type="SUPFAM" id="SSF81321">
    <property type="entry name" value="Family A G protein-coupled receptor-like"/>
    <property type="match status" value="5"/>
</dbReference>
<dbReference type="InterPro" id="IPR017452">
    <property type="entry name" value="GPCR_Rhodpsn_7TM"/>
</dbReference>
<feature type="transmembrane region" description="Helical" evidence="6">
    <location>
        <begin position="397"/>
        <end position="418"/>
    </location>
</feature>
<feature type="transmembrane region" description="Helical" evidence="6">
    <location>
        <begin position="1459"/>
        <end position="1477"/>
    </location>
</feature>
<dbReference type="PRINTS" id="PR00237">
    <property type="entry name" value="GPCRRHODOPSN"/>
</dbReference>
<dbReference type="PANTHER" id="PTHR22750">
    <property type="entry name" value="G-PROTEIN COUPLED RECEPTOR"/>
    <property type="match status" value="1"/>
</dbReference>
<feature type="transmembrane region" description="Helical" evidence="6">
    <location>
        <begin position="1340"/>
        <end position="1361"/>
    </location>
</feature>
<evidence type="ECO:0000256" key="2">
    <source>
        <dbReference type="ARBA" id="ARBA00022475"/>
    </source>
</evidence>
<name>A0ABN8P820_9CNID</name>
<comment type="subcellular location">
    <subcellularLocation>
        <location evidence="1">Cell membrane</location>
        <topology evidence="1">Multi-pass membrane protein</topology>
    </subcellularLocation>
</comment>
<keyword evidence="3 6" id="KW-0812">Transmembrane</keyword>
<feature type="transmembrane region" description="Helical" evidence="6">
    <location>
        <begin position="1022"/>
        <end position="1039"/>
    </location>
</feature>
<evidence type="ECO:0000256" key="3">
    <source>
        <dbReference type="ARBA" id="ARBA00022692"/>
    </source>
</evidence>
<dbReference type="Gene3D" id="1.20.1070.10">
    <property type="entry name" value="Rhodopsin 7-helix transmembrane proteins"/>
    <property type="match status" value="5"/>
</dbReference>
<organism evidence="8 9">
    <name type="scientific">Porites lobata</name>
    <dbReference type="NCBI Taxonomy" id="104759"/>
    <lineage>
        <taxon>Eukaryota</taxon>
        <taxon>Metazoa</taxon>
        <taxon>Cnidaria</taxon>
        <taxon>Anthozoa</taxon>
        <taxon>Hexacorallia</taxon>
        <taxon>Scleractinia</taxon>
        <taxon>Fungiina</taxon>
        <taxon>Poritidae</taxon>
        <taxon>Porites</taxon>
    </lineage>
</organism>
<feature type="domain" description="G-protein coupled receptors family 1 profile" evidence="7">
    <location>
        <begin position="17"/>
        <end position="450"/>
    </location>
</feature>
<feature type="transmembrane region" description="Helical" evidence="6">
    <location>
        <begin position="1051"/>
        <end position="1071"/>
    </location>
</feature>
<dbReference type="EMBL" id="CALNXK010000058">
    <property type="protein sequence ID" value="CAH3136949.1"/>
    <property type="molecule type" value="Genomic_DNA"/>
</dbReference>
<sequence>IALSVVNIFLSTTAVLGNTLILVALHRASSLHPPSKLLCRNLAATGLCVGCIVQPLQVSYWISAVDEIWNICQFTAVANYITGYILCSVSLLTLTAISVDRLLALLLRLRYRRVVTLRRAYITIIVFWVASIIANNFSRVQASLRSDHRSFIATVLRPYFDLSCRNMATTGTYPEQYCSAELTRKLRNELVFLSVANTIFSITAFLGNTLIIVSLHRETTLNKPSKLLLRGLATTDLCVGIIAEPVNVANWISLANGRLDICFYTEWASFVIGYILCSVSFVILTAISVDRLLALLLGLRYQQIVTVKKTYTTIVFIWVFCVACTLGHFGNAVIPTLVVIVSLCLCLVTTILSYTKIILTLRQSQILVHSHNVSVAGRQPRPIPLNITRYRKAVYSALWVQVTLVVCYLPTGIVIALIHQNGPISVSLYLARQFTVTLAYLNSSLNPLLYFWKIREVRQAVKETIRQLFYPEGNSSFCFSESPVSRDEVEGNIRTRGKTKLTGFPRDLPLSRRDVKSLKQLFHHVVKLSSDSRREEISICINACFLFSLHCLLFNIANMASRNFTGGEKLKTIIESYCSDEINRGVRHEFVFLSVLNAIFSVTAFLGNTLILAALQKETSLHPPSKLLYRNLALTDLFVGIIAEPAKVAHWISAVGERWTACYFTERTAFICSYMFCAVSLLTMTAISVDRLLALLLGLKYRQVVTFKRTCAFLILFWGYSIVGISIYSSNLLMQKWYTYTTLFVCFVTVTVCYTLIFFTLRHNQIHIHGHTLQEQPSQATPLNIARYKKAVSSALWVTATLTVCYFPYATVVVLTPSKGMSAAIYRARQLTITFVYFNSILNPLLYCWRMKEVRKAVKDTLKHLCCSSTMASTNLTEGEKLKPATKRFCSTELNRNLHEQLIFASAMQIFLSVTAFLGNTLIPVALHKETSLHPPSKLLYRNLAITDLCVGIIAVPLSVAYYISVLNERGDICVYTYQISFIASNIFCSVSLLTLTVISVDRLLALMLGLRYRQVVTFQRILAFLIAFWICSVGTTLSSFGNPLIHVQKLLWFTCVTLFLCLVILVLSYTKIFFTLRHNQVQVQDHLSHGQHTQIMNMARYKRAVSSALWVTTTAVVCYLPYGVAETVFLQEEMTLSIYLTEHFVITLVYLNSSLNPLLYLWKIRENSSVFFCHLFEVFQQANVIFTREDMASTNLTEAEKLKPVIEPFCARKVKWNQKEEVIFLSAVNVLVSVTAFLGNTLILVALHMETSLHPPSKLLYRNLAITDLCVGIIAEPLNVASSMSVLNDICVYMEQISFITSGIFCSISLLTVTAISVDRLLALLLGLRYRHVVTFRRTLAFLIAFWVYSLAGTLSFFGNPLIHTVFVYLTLTLCLFTLIFSYTKIFFTLRHNQVQVQDHLAQGQLNQIMNMTRYKRAVSNALWVTVTSVVCYLPFVIMEAVTHETDVTLSIFLTRQFVVTLVFLNSSLNPLLYCWKIREVRQAVKDSVRQLCCSPI</sequence>
<feature type="transmembrane region" description="Helical" evidence="6">
    <location>
        <begin position="1419"/>
        <end position="1439"/>
    </location>
</feature>
<feature type="transmembrane region" description="Helical" evidence="6">
    <location>
        <begin position="37"/>
        <end position="57"/>
    </location>
</feature>
<feature type="transmembrane region" description="Helical" evidence="6">
    <location>
        <begin position="336"/>
        <end position="355"/>
    </location>
</feature>
<keyword evidence="9" id="KW-1185">Reference proteome</keyword>
<dbReference type="PROSITE" id="PS50262">
    <property type="entry name" value="G_PROTEIN_RECEP_F1_2"/>
    <property type="match status" value="4"/>
</dbReference>
<evidence type="ECO:0000256" key="1">
    <source>
        <dbReference type="ARBA" id="ARBA00004651"/>
    </source>
</evidence>
<feature type="transmembrane region" description="Helical" evidence="6">
    <location>
        <begin position="673"/>
        <end position="699"/>
    </location>
</feature>
<feature type="transmembrane region" description="Helical" evidence="6">
    <location>
        <begin position="267"/>
        <end position="289"/>
    </location>
</feature>
<feature type="domain" description="G-protein coupled receptors family 1 profile" evidence="7">
    <location>
        <begin position="919"/>
        <end position="1161"/>
    </location>
</feature>
<keyword evidence="5 6" id="KW-0472">Membrane</keyword>
<keyword evidence="2" id="KW-1003">Cell membrane</keyword>
<feature type="transmembrane region" description="Helical" evidence="6">
    <location>
        <begin position="1105"/>
        <end position="1125"/>
    </location>
</feature>